<dbReference type="GO" id="GO:1990904">
    <property type="term" value="C:ribonucleoprotein complex"/>
    <property type="evidence" value="ECO:0007669"/>
    <property type="project" value="UniProtKB-KW"/>
</dbReference>
<proteinExistence type="inferred from homology"/>
<dbReference type="Gene3D" id="3.30.70.1730">
    <property type="match status" value="1"/>
</dbReference>
<comment type="caution">
    <text evidence="6">The sequence shown here is derived from an EMBL/GenBank/DDBJ whole genome shotgun (WGS) entry which is preliminary data.</text>
</comment>
<evidence type="ECO:0000256" key="2">
    <source>
        <dbReference type="ARBA" id="ARBA00022980"/>
    </source>
</evidence>
<organism evidence="6 7">
    <name type="scientific">Elysia marginata</name>
    <dbReference type="NCBI Taxonomy" id="1093978"/>
    <lineage>
        <taxon>Eukaryota</taxon>
        <taxon>Metazoa</taxon>
        <taxon>Spiralia</taxon>
        <taxon>Lophotrochozoa</taxon>
        <taxon>Mollusca</taxon>
        <taxon>Gastropoda</taxon>
        <taxon>Heterobranchia</taxon>
        <taxon>Euthyneura</taxon>
        <taxon>Panpulmonata</taxon>
        <taxon>Sacoglossa</taxon>
        <taxon>Placobranchoidea</taxon>
        <taxon>Plakobranchidae</taxon>
        <taxon>Elysia</taxon>
    </lineage>
</organism>
<evidence type="ECO:0000256" key="4">
    <source>
        <dbReference type="ARBA" id="ARBA00035707"/>
    </source>
</evidence>
<dbReference type="NCBIfam" id="NF000955">
    <property type="entry name" value="PRK00099.1-1"/>
    <property type="match status" value="1"/>
</dbReference>
<dbReference type="PANTHER" id="PTHR11560">
    <property type="entry name" value="39S RIBOSOMAL PROTEIN L10, MITOCHONDRIAL"/>
    <property type="match status" value="1"/>
</dbReference>
<dbReference type="AlphaFoldDB" id="A0AAV4I3S9"/>
<name>A0AAV4I3S9_9GAST</name>
<dbReference type="HAMAP" id="MF_00362">
    <property type="entry name" value="Ribosomal_uL10"/>
    <property type="match status" value="1"/>
</dbReference>
<evidence type="ECO:0000256" key="3">
    <source>
        <dbReference type="ARBA" id="ARBA00023274"/>
    </source>
</evidence>
<dbReference type="InterPro" id="IPR043141">
    <property type="entry name" value="Ribosomal_uL10-like_sf"/>
</dbReference>
<dbReference type="InterPro" id="IPR001790">
    <property type="entry name" value="Ribosomal_uL10"/>
</dbReference>
<comment type="similarity">
    <text evidence="1">Belongs to the universal ribosomal protein uL10 family.</text>
</comment>
<evidence type="ECO:0000256" key="5">
    <source>
        <dbReference type="ARBA" id="ARBA00035716"/>
    </source>
</evidence>
<dbReference type="Proteomes" id="UP000762676">
    <property type="component" value="Unassembled WGS sequence"/>
</dbReference>
<dbReference type="EMBL" id="BMAT01006000">
    <property type="protein sequence ID" value="GFS04162.1"/>
    <property type="molecule type" value="Genomic_DNA"/>
</dbReference>
<dbReference type="InterPro" id="IPR047865">
    <property type="entry name" value="Ribosomal_uL10_bac_type"/>
</dbReference>
<dbReference type="SUPFAM" id="SSF160369">
    <property type="entry name" value="Ribosomal protein L10-like"/>
    <property type="match status" value="1"/>
</dbReference>
<reference evidence="6 7" key="1">
    <citation type="journal article" date="2021" name="Elife">
        <title>Chloroplast acquisition without the gene transfer in kleptoplastic sea slugs, Plakobranchus ocellatus.</title>
        <authorList>
            <person name="Maeda T."/>
            <person name="Takahashi S."/>
            <person name="Yoshida T."/>
            <person name="Shimamura S."/>
            <person name="Takaki Y."/>
            <person name="Nagai Y."/>
            <person name="Toyoda A."/>
            <person name="Suzuki Y."/>
            <person name="Arimoto A."/>
            <person name="Ishii H."/>
            <person name="Satoh N."/>
            <person name="Nishiyama T."/>
            <person name="Hasebe M."/>
            <person name="Maruyama T."/>
            <person name="Minagawa J."/>
            <person name="Obokata J."/>
            <person name="Shigenobu S."/>
        </authorList>
    </citation>
    <scope>NUCLEOTIDE SEQUENCE [LARGE SCALE GENOMIC DNA]</scope>
</reference>
<dbReference type="Pfam" id="PF00466">
    <property type="entry name" value="Ribosomal_L10"/>
    <property type="match status" value="1"/>
</dbReference>
<keyword evidence="3" id="KW-0687">Ribonucleoprotein</keyword>
<evidence type="ECO:0000313" key="6">
    <source>
        <dbReference type="EMBL" id="GFS04162.1"/>
    </source>
</evidence>
<keyword evidence="2 6" id="KW-0689">Ribosomal protein</keyword>
<evidence type="ECO:0000256" key="1">
    <source>
        <dbReference type="ARBA" id="ARBA00008889"/>
    </source>
</evidence>
<accession>A0AAV4I3S9</accession>
<keyword evidence="7" id="KW-1185">Reference proteome</keyword>
<protein>
    <recommendedName>
        <fullName evidence="4">Large ribosomal subunit protein uL10m</fullName>
    </recommendedName>
    <alternativeName>
        <fullName evidence="5">39S ribosomal protein L10, mitochondrial</fullName>
    </alternativeName>
</protein>
<gene>
    <name evidence="6" type="ORF">ElyMa_002906500</name>
</gene>
<dbReference type="InterPro" id="IPR022973">
    <property type="entry name" value="Ribosomal_uL10_bac"/>
</dbReference>
<evidence type="ECO:0000313" key="7">
    <source>
        <dbReference type="Proteomes" id="UP000762676"/>
    </source>
</evidence>
<sequence>MTREEKSKQIQSIKDQVESSNTIYLADLSGLNSDDTIRLRRACFKANIKLELVKNTLLKKAMEASDRDFGDLHEVLKGNTSLMVCEQASAPAKIIKEFRKKSERPTLKGAYIQEAVYIGDNQLDALASMKSKEEVVGEIVMLLQSPVKNILSALDSSKDKIAGVVKTLSDKVK</sequence>
<dbReference type="GO" id="GO:0005840">
    <property type="term" value="C:ribosome"/>
    <property type="evidence" value="ECO:0007669"/>
    <property type="project" value="UniProtKB-KW"/>
</dbReference>
<dbReference type="CDD" id="cd05797">
    <property type="entry name" value="Ribosomal_L10"/>
    <property type="match status" value="1"/>
</dbReference>